<keyword evidence="1" id="KW-0175">Coiled coil</keyword>
<gene>
    <name evidence="4" type="ORF">BGZ99_002127</name>
</gene>
<dbReference type="PROSITE" id="PS50217">
    <property type="entry name" value="BZIP"/>
    <property type="match status" value="1"/>
</dbReference>
<evidence type="ECO:0000259" key="3">
    <source>
        <dbReference type="PROSITE" id="PS50217"/>
    </source>
</evidence>
<feature type="compositionally biased region" description="Polar residues" evidence="2">
    <location>
        <begin position="1"/>
        <end position="12"/>
    </location>
</feature>
<dbReference type="SMART" id="SM00338">
    <property type="entry name" value="BRLZ"/>
    <property type="match status" value="1"/>
</dbReference>
<dbReference type="CDD" id="cd12193">
    <property type="entry name" value="bZIP_GCN4"/>
    <property type="match status" value="1"/>
</dbReference>
<dbReference type="EMBL" id="JAAAIP010000016">
    <property type="protein sequence ID" value="KAG0329416.1"/>
    <property type="molecule type" value="Genomic_DNA"/>
</dbReference>
<dbReference type="GO" id="GO:0003700">
    <property type="term" value="F:DNA-binding transcription factor activity"/>
    <property type="evidence" value="ECO:0007669"/>
    <property type="project" value="InterPro"/>
</dbReference>
<name>A0A9P6V0A2_9FUNG</name>
<dbReference type="InterPro" id="IPR046347">
    <property type="entry name" value="bZIP_sf"/>
</dbReference>
<dbReference type="AlphaFoldDB" id="A0A9P6V0A2"/>
<evidence type="ECO:0000256" key="2">
    <source>
        <dbReference type="SAM" id="MobiDB-lite"/>
    </source>
</evidence>
<protein>
    <recommendedName>
        <fullName evidence="3">BZIP domain-containing protein</fullName>
    </recommendedName>
</protein>
<dbReference type="SUPFAM" id="SSF57959">
    <property type="entry name" value="Leucine zipper domain"/>
    <property type="match status" value="1"/>
</dbReference>
<proteinExistence type="predicted"/>
<evidence type="ECO:0000313" key="4">
    <source>
        <dbReference type="EMBL" id="KAG0329416.1"/>
    </source>
</evidence>
<sequence>MTPPSLSASDNIFTRVDNSNDNGSSSSGGNSGNNNSGLTTIPMLPMTPETIQRVAAALNIPWSESLEQAVLTQSLLASIPLALQQPATPQLTPLIPQFTGTMPFSITPATSTSSSTATGAAATTPTHATTLANVFLNHSASINVAHDISAMDISPPCTPRMSMSSFPMAMSSPTSPVSPSLLPLDMSRTSSASSLTRSPPPPPPLHLSILSSTQTRLPVTTSNGSPTTVQTTMYKSTYRSLSLSKRHHRDRDSEEPAAPSPPSVLDGKDLSEMDEVALKRAKNTDAARRSRYKKMVQMESLEQRVAELEVENSLFESKLNEVELERSLLADKDRLQQARIRELENLLASLRGKSY</sequence>
<dbReference type="Pfam" id="PF07716">
    <property type="entry name" value="bZIP_2"/>
    <property type="match status" value="1"/>
</dbReference>
<feature type="coiled-coil region" evidence="1">
    <location>
        <begin position="291"/>
        <end position="325"/>
    </location>
</feature>
<dbReference type="Proteomes" id="UP000738325">
    <property type="component" value="Unassembled WGS sequence"/>
</dbReference>
<feature type="compositionally biased region" description="Polar residues" evidence="2">
    <location>
        <begin position="214"/>
        <end position="243"/>
    </location>
</feature>
<comment type="caution">
    <text evidence="4">The sequence shown here is derived from an EMBL/GenBank/DDBJ whole genome shotgun (WGS) entry which is preliminary data.</text>
</comment>
<dbReference type="InterPro" id="IPR004827">
    <property type="entry name" value="bZIP"/>
</dbReference>
<dbReference type="OrthoDB" id="2257100at2759"/>
<dbReference type="Gene3D" id="3.30.160.60">
    <property type="entry name" value="Classic Zinc Finger"/>
    <property type="match status" value="1"/>
</dbReference>
<dbReference type="PROSITE" id="PS00036">
    <property type="entry name" value="BZIP_BASIC"/>
    <property type="match status" value="1"/>
</dbReference>
<keyword evidence="5" id="KW-1185">Reference proteome</keyword>
<feature type="compositionally biased region" description="Low complexity" evidence="2">
    <location>
        <begin position="17"/>
        <end position="37"/>
    </location>
</feature>
<evidence type="ECO:0000256" key="1">
    <source>
        <dbReference type="SAM" id="Coils"/>
    </source>
</evidence>
<evidence type="ECO:0000313" key="5">
    <source>
        <dbReference type="Proteomes" id="UP000738325"/>
    </source>
</evidence>
<reference evidence="4" key="1">
    <citation type="journal article" date="2020" name="Fungal Divers.">
        <title>Resolving the Mortierellaceae phylogeny through synthesis of multi-gene phylogenetics and phylogenomics.</title>
        <authorList>
            <person name="Vandepol N."/>
            <person name="Liber J."/>
            <person name="Desiro A."/>
            <person name="Na H."/>
            <person name="Kennedy M."/>
            <person name="Barry K."/>
            <person name="Grigoriev I.V."/>
            <person name="Miller A.N."/>
            <person name="O'Donnell K."/>
            <person name="Stajich J.E."/>
            <person name="Bonito G."/>
        </authorList>
    </citation>
    <scope>NUCLEOTIDE SEQUENCE</scope>
    <source>
        <strain evidence="4">REB-010B</strain>
    </source>
</reference>
<accession>A0A9P6V0A2</accession>
<feature type="region of interest" description="Disordered" evidence="2">
    <location>
        <begin position="1"/>
        <end position="43"/>
    </location>
</feature>
<feature type="domain" description="BZIP" evidence="3">
    <location>
        <begin position="279"/>
        <end position="329"/>
    </location>
</feature>
<feature type="compositionally biased region" description="Low complexity" evidence="2">
    <location>
        <begin position="167"/>
        <end position="197"/>
    </location>
</feature>
<feature type="region of interest" description="Disordered" evidence="2">
    <location>
        <begin position="167"/>
        <end position="270"/>
    </location>
</feature>
<organism evidence="4 5">
    <name type="scientific">Dissophora globulifera</name>
    <dbReference type="NCBI Taxonomy" id="979702"/>
    <lineage>
        <taxon>Eukaryota</taxon>
        <taxon>Fungi</taxon>
        <taxon>Fungi incertae sedis</taxon>
        <taxon>Mucoromycota</taxon>
        <taxon>Mortierellomycotina</taxon>
        <taxon>Mortierellomycetes</taxon>
        <taxon>Mortierellales</taxon>
        <taxon>Mortierellaceae</taxon>
        <taxon>Dissophora</taxon>
    </lineage>
</organism>